<reference evidence="3 4" key="1">
    <citation type="submission" date="2016-11" db="EMBL/GenBank/DDBJ databases">
        <authorList>
            <person name="Jaros S."/>
            <person name="Januszkiewicz K."/>
            <person name="Wedrychowicz H."/>
        </authorList>
    </citation>
    <scope>NUCLEOTIDE SEQUENCE [LARGE SCALE GENOMIC DNA]</scope>
    <source>
        <strain evidence="3 4">DSM 14214</strain>
    </source>
</reference>
<dbReference type="GO" id="GO:0016831">
    <property type="term" value="F:carboxy-lyase activity"/>
    <property type="evidence" value="ECO:0007669"/>
    <property type="project" value="InterPro"/>
</dbReference>
<organism evidence="3 4">
    <name type="scientific">Anaerotignum lactatifermentans DSM 14214</name>
    <dbReference type="NCBI Taxonomy" id="1121323"/>
    <lineage>
        <taxon>Bacteria</taxon>
        <taxon>Bacillati</taxon>
        <taxon>Bacillota</taxon>
        <taxon>Clostridia</taxon>
        <taxon>Lachnospirales</taxon>
        <taxon>Anaerotignaceae</taxon>
        <taxon>Anaerotignum</taxon>
    </lineage>
</organism>
<evidence type="ECO:0000256" key="1">
    <source>
        <dbReference type="ARBA" id="ARBA00023239"/>
    </source>
</evidence>
<accession>A0A1M6PHZ8</accession>
<dbReference type="RefSeq" id="WP_072849927.1">
    <property type="nucleotide sequence ID" value="NZ_FRAH01000014.1"/>
</dbReference>
<evidence type="ECO:0000313" key="4">
    <source>
        <dbReference type="Proteomes" id="UP000183975"/>
    </source>
</evidence>
<dbReference type="SUPFAM" id="SSF51556">
    <property type="entry name" value="Metallo-dependent hydrolases"/>
    <property type="match status" value="1"/>
</dbReference>
<dbReference type="InterPro" id="IPR032465">
    <property type="entry name" value="ACMSD"/>
</dbReference>
<protein>
    <recommendedName>
        <fullName evidence="2">Amidohydrolase-related domain-containing protein</fullName>
    </recommendedName>
</protein>
<proteinExistence type="predicted"/>
<gene>
    <name evidence="3" type="ORF">SAMN02745138_01102</name>
</gene>
<keyword evidence="1" id="KW-0456">Lyase</keyword>
<sequence length="245" mass="27663">MKKLDAHAHVGTFGGWANVAITAEELVQQMDACEIEKTVLCSTGSDDNFRTKEAMEAYPDRFWGLVYANPLEGEKSVQEIYDLVQNKGFSGIKLNPLRHAYVADAECLDPIMEAARELHIPVFIHSGHAPYALPWSIALLAERFPDVNIVMIHMGHGHGVYIDAALKMARRYSNLYLEMSGMPMNSKIKEAYETVGSDRIFFGTDAPFHHPTIEMQKVITSGLTEKEIEDVFYNNLQKFMAQYEK</sequence>
<dbReference type="InterPro" id="IPR006680">
    <property type="entry name" value="Amidohydro-rel"/>
</dbReference>
<dbReference type="GO" id="GO:0019748">
    <property type="term" value="P:secondary metabolic process"/>
    <property type="evidence" value="ECO:0007669"/>
    <property type="project" value="TreeGrafter"/>
</dbReference>
<name>A0A1M6PHZ8_9FIRM</name>
<dbReference type="Gene3D" id="3.20.20.140">
    <property type="entry name" value="Metal-dependent hydrolases"/>
    <property type="match status" value="1"/>
</dbReference>
<dbReference type="PANTHER" id="PTHR21240">
    <property type="entry name" value="2-AMINO-3-CARBOXYLMUCONATE-6-SEMIALDEHYDE DECARBOXYLASE"/>
    <property type="match status" value="1"/>
</dbReference>
<keyword evidence="4" id="KW-1185">Reference proteome</keyword>
<evidence type="ECO:0000313" key="3">
    <source>
        <dbReference type="EMBL" id="SHK07534.1"/>
    </source>
</evidence>
<dbReference type="PANTHER" id="PTHR21240:SF28">
    <property type="entry name" value="ISO-OROTATE DECARBOXYLASE (EUROFUNG)"/>
    <property type="match status" value="1"/>
</dbReference>
<dbReference type="GO" id="GO:0005737">
    <property type="term" value="C:cytoplasm"/>
    <property type="evidence" value="ECO:0007669"/>
    <property type="project" value="TreeGrafter"/>
</dbReference>
<dbReference type="Proteomes" id="UP000183975">
    <property type="component" value="Unassembled WGS sequence"/>
</dbReference>
<dbReference type="GO" id="GO:0016787">
    <property type="term" value="F:hydrolase activity"/>
    <property type="evidence" value="ECO:0007669"/>
    <property type="project" value="InterPro"/>
</dbReference>
<dbReference type="InterPro" id="IPR032466">
    <property type="entry name" value="Metal_Hydrolase"/>
</dbReference>
<dbReference type="CDD" id="cd01292">
    <property type="entry name" value="metallo-dependent_hydrolases"/>
    <property type="match status" value="1"/>
</dbReference>
<dbReference type="OrthoDB" id="9771932at2"/>
<dbReference type="AlphaFoldDB" id="A0A1M6PHZ8"/>
<dbReference type="Pfam" id="PF04909">
    <property type="entry name" value="Amidohydro_2"/>
    <property type="match status" value="1"/>
</dbReference>
<evidence type="ECO:0000259" key="2">
    <source>
        <dbReference type="Pfam" id="PF04909"/>
    </source>
</evidence>
<feature type="domain" description="Amidohydrolase-related" evidence="2">
    <location>
        <begin position="53"/>
        <end position="235"/>
    </location>
</feature>
<dbReference type="EMBL" id="FRAH01000014">
    <property type="protein sequence ID" value="SHK07534.1"/>
    <property type="molecule type" value="Genomic_DNA"/>
</dbReference>